<dbReference type="SUPFAM" id="SSF56935">
    <property type="entry name" value="Porins"/>
    <property type="match status" value="1"/>
</dbReference>
<comment type="caution">
    <text evidence="2">The sequence shown here is derived from an EMBL/GenBank/DDBJ whole genome shotgun (WGS) entry which is preliminary data.</text>
</comment>
<name>A0ABW3T8F7_9RHOB</name>
<evidence type="ECO:0008006" key="4">
    <source>
        <dbReference type="Google" id="ProtNLM"/>
    </source>
</evidence>
<feature type="signal peptide" evidence="1">
    <location>
        <begin position="1"/>
        <end position="22"/>
    </location>
</feature>
<evidence type="ECO:0000313" key="2">
    <source>
        <dbReference type="EMBL" id="MFD1193484.1"/>
    </source>
</evidence>
<evidence type="ECO:0000313" key="3">
    <source>
        <dbReference type="Proteomes" id="UP001597151"/>
    </source>
</evidence>
<dbReference type="RefSeq" id="WP_380788794.1">
    <property type="nucleotide sequence ID" value="NZ_JBHTKR010000001.1"/>
</dbReference>
<reference evidence="3" key="1">
    <citation type="journal article" date="2019" name="Int. J. Syst. Evol. Microbiol.">
        <title>The Global Catalogue of Microorganisms (GCM) 10K type strain sequencing project: providing services to taxonomists for standard genome sequencing and annotation.</title>
        <authorList>
            <consortium name="The Broad Institute Genomics Platform"/>
            <consortium name="The Broad Institute Genome Sequencing Center for Infectious Disease"/>
            <person name="Wu L."/>
            <person name="Ma J."/>
        </authorList>
    </citation>
    <scope>NUCLEOTIDE SEQUENCE [LARGE SCALE GENOMIC DNA]</scope>
    <source>
        <strain evidence="3">CCUG 55328</strain>
    </source>
</reference>
<evidence type="ECO:0000256" key="1">
    <source>
        <dbReference type="SAM" id="SignalP"/>
    </source>
</evidence>
<keyword evidence="3" id="KW-1185">Reference proteome</keyword>
<proteinExistence type="predicted"/>
<dbReference type="EMBL" id="JBHTKR010000001">
    <property type="protein sequence ID" value="MFD1193484.1"/>
    <property type="molecule type" value="Genomic_DNA"/>
</dbReference>
<protein>
    <recommendedName>
        <fullName evidence="4">Porin</fullName>
    </recommendedName>
</protein>
<dbReference type="Proteomes" id="UP001597151">
    <property type="component" value="Unassembled WGS sequence"/>
</dbReference>
<sequence length="304" mass="31117">MKNRLTIVMGVLAAFTPVMSSAQEVSGAATLGLAETSSPSGVPDYSAMSLDGKLDVTYAGVLSFGANISTGKIDIDGVSEDLSATIIGLNAGFPLGSMWNGGAYYEHAELDVDGLGSESINSYGLFVGYKSDLMALELFGGETDGDSLTGTGVDWFDIGGQASFAVGQAGEVGGHMIRSRLSSGGVDVDLTSVGIGGSFEMAQGLTVFAGLNRAEIDVLTGDVTTFGLGVGYDLGAMVNFPATVSLELSRSRIDDGVDDYDSDTIRFGITIPFGGAKASPMNSVASAAMAPNRNALTTVINSDF</sequence>
<organism evidence="2 3">
    <name type="scientific">Seohaeicola saemankumensis</name>
    <dbReference type="NCBI Taxonomy" id="481181"/>
    <lineage>
        <taxon>Bacteria</taxon>
        <taxon>Pseudomonadati</taxon>
        <taxon>Pseudomonadota</taxon>
        <taxon>Alphaproteobacteria</taxon>
        <taxon>Rhodobacterales</taxon>
        <taxon>Roseobacteraceae</taxon>
        <taxon>Seohaeicola</taxon>
    </lineage>
</organism>
<feature type="chain" id="PRO_5046675846" description="Porin" evidence="1">
    <location>
        <begin position="23"/>
        <end position="304"/>
    </location>
</feature>
<keyword evidence="1" id="KW-0732">Signal</keyword>
<accession>A0ABW3T8F7</accession>
<gene>
    <name evidence="2" type="ORF">ACFQ3C_02220</name>
</gene>